<evidence type="ECO:0000256" key="5">
    <source>
        <dbReference type="ARBA" id="ARBA00022777"/>
    </source>
</evidence>
<evidence type="ECO:0000313" key="14">
    <source>
        <dbReference type="Proteomes" id="UP000008983"/>
    </source>
</evidence>
<feature type="compositionally biased region" description="Low complexity" evidence="11">
    <location>
        <begin position="18"/>
        <end position="28"/>
    </location>
</feature>
<dbReference type="FunFam" id="3.30.200.20:FF:000172">
    <property type="entry name" value="cyclin-dependent kinase G-2 isoform X1"/>
    <property type="match status" value="1"/>
</dbReference>
<keyword evidence="3" id="KW-0808">Transferase</keyword>
<gene>
    <name evidence="13" type="ORF">IMG5_017790</name>
</gene>
<organism evidence="13 14">
    <name type="scientific">Ichthyophthirius multifiliis</name>
    <name type="common">White spot disease agent</name>
    <name type="synonym">Ich</name>
    <dbReference type="NCBI Taxonomy" id="5932"/>
    <lineage>
        <taxon>Eukaryota</taxon>
        <taxon>Sar</taxon>
        <taxon>Alveolata</taxon>
        <taxon>Ciliophora</taxon>
        <taxon>Intramacronucleata</taxon>
        <taxon>Oligohymenophorea</taxon>
        <taxon>Hymenostomatida</taxon>
        <taxon>Ophryoglenina</taxon>
        <taxon>Ichthyophthirius</taxon>
    </lineage>
</organism>
<evidence type="ECO:0000256" key="1">
    <source>
        <dbReference type="ARBA" id="ARBA00006485"/>
    </source>
</evidence>
<keyword evidence="6" id="KW-0067">ATP-binding</keyword>
<evidence type="ECO:0000256" key="6">
    <source>
        <dbReference type="ARBA" id="ARBA00022840"/>
    </source>
</evidence>
<dbReference type="GO" id="GO:0007346">
    <property type="term" value="P:regulation of mitotic cell cycle"/>
    <property type="evidence" value="ECO:0007669"/>
    <property type="project" value="TreeGrafter"/>
</dbReference>
<evidence type="ECO:0000256" key="11">
    <source>
        <dbReference type="SAM" id="MobiDB-lite"/>
    </source>
</evidence>
<dbReference type="EMBL" id="GL983162">
    <property type="protein sequence ID" value="EGR34283.1"/>
    <property type="molecule type" value="Genomic_DNA"/>
</dbReference>
<proteinExistence type="inferred from homology"/>
<keyword evidence="5" id="KW-0418">Kinase</keyword>
<evidence type="ECO:0000313" key="13">
    <source>
        <dbReference type="EMBL" id="EGR34283.1"/>
    </source>
</evidence>
<evidence type="ECO:0000256" key="9">
    <source>
        <dbReference type="ARBA" id="ARBA00041902"/>
    </source>
</evidence>
<dbReference type="GO" id="GO:0080090">
    <property type="term" value="P:regulation of primary metabolic process"/>
    <property type="evidence" value="ECO:0007669"/>
    <property type="project" value="UniProtKB-ARBA"/>
</dbReference>
<feature type="region of interest" description="Disordered" evidence="11">
    <location>
        <begin position="350"/>
        <end position="378"/>
    </location>
</feature>
<evidence type="ECO:0000259" key="12">
    <source>
        <dbReference type="PROSITE" id="PS50011"/>
    </source>
</evidence>
<dbReference type="PANTHER" id="PTHR24056:SF107">
    <property type="entry name" value="CYCLIN-DEPENDENT KINASE 11A-RELATED"/>
    <property type="match status" value="1"/>
</dbReference>
<dbReference type="FunCoup" id="G0QKH3">
    <property type="interactions" value="24"/>
</dbReference>
<feature type="region of interest" description="Disordered" evidence="11">
    <location>
        <begin position="1"/>
        <end position="30"/>
    </location>
</feature>
<dbReference type="InParanoid" id="G0QKH3"/>
<sequence length="378" mass="44084">MSNKNLEKTKKQSKEINENSSDSNFESDCNLEKNEINQNLDEEERISLRKHSYELSAEKKLQLLKKRKICGLLEGCDSVDNYQKLNKIHEGVYGVVYRAIDKLTGEIIAIKKTKIDRTREKDGFPITSIREFNILMALRHENIIAVKRVVVGSDCDMIYMIMEYMEHELKDLIENQNFDFTESEIKNLDNQKQCDFGLGRKYQGLNKPYTLNVVTMWYRAPEILLGQDRYSTALDMWSVGCIFGELVIRDQLFKGTCEINQIEKIFNAVGGPNIKDWKNWVNLKQAKFFEKKEYPQDSSGLKDIIGNKISQQGFKLLCDMLCLNPDKRITASKALQDKWFKEEPLPAKNEDMPKFKALNEVSREERKKSKNNYQQNQQ</sequence>
<comment type="similarity">
    <text evidence="1">Belongs to the protein kinase superfamily. CMGC Ser/Thr protein kinase family. CDC2/CDKX subfamily.</text>
</comment>
<evidence type="ECO:0000256" key="10">
    <source>
        <dbReference type="ARBA" id="ARBA00042858"/>
    </source>
</evidence>
<dbReference type="SUPFAM" id="SSF56112">
    <property type="entry name" value="Protein kinase-like (PK-like)"/>
    <property type="match status" value="1"/>
</dbReference>
<dbReference type="RefSeq" id="XP_004039587.1">
    <property type="nucleotide sequence ID" value="XM_004039539.1"/>
</dbReference>
<dbReference type="PROSITE" id="PS50011">
    <property type="entry name" value="PROTEIN_KINASE_DOM"/>
    <property type="match status" value="1"/>
</dbReference>
<dbReference type="OrthoDB" id="1732493at2759"/>
<dbReference type="GO" id="GO:0004674">
    <property type="term" value="F:protein serine/threonine kinase activity"/>
    <property type="evidence" value="ECO:0007669"/>
    <property type="project" value="UniProtKB-KW"/>
</dbReference>
<evidence type="ECO:0000256" key="7">
    <source>
        <dbReference type="ARBA" id="ARBA00038543"/>
    </source>
</evidence>
<feature type="domain" description="Protein kinase" evidence="12">
    <location>
        <begin position="82"/>
        <end position="340"/>
    </location>
</feature>
<dbReference type="STRING" id="857967.G0QKH3"/>
<dbReference type="Pfam" id="PF00069">
    <property type="entry name" value="Pkinase"/>
    <property type="match status" value="2"/>
</dbReference>
<dbReference type="GO" id="GO:0005524">
    <property type="term" value="F:ATP binding"/>
    <property type="evidence" value="ECO:0007669"/>
    <property type="project" value="UniProtKB-KW"/>
</dbReference>
<dbReference type="InterPro" id="IPR050108">
    <property type="entry name" value="CDK"/>
</dbReference>
<dbReference type="Gene3D" id="1.10.510.10">
    <property type="entry name" value="Transferase(Phosphotransferase) domain 1"/>
    <property type="match status" value="1"/>
</dbReference>
<dbReference type="GO" id="GO:0005634">
    <property type="term" value="C:nucleus"/>
    <property type="evidence" value="ECO:0007669"/>
    <property type="project" value="TreeGrafter"/>
</dbReference>
<evidence type="ECO:0000256" key="4">
    <source>
        <dbReference type="ARBA" id="ARBA00022741"/>
    </source>
</evidence>
<keyword evidence="2" id="KW-0723">Serine/threonine-protein kinase</keyword>
<keyword evidence="14" id="KW-1185">Reference proteome</keyword>
<evidence type="ECO:0000256" key="8">
    <source>
        <dbReference type="ARBA" id="ARBA00039612"/>
    </source>
</evidence>
<evidence type="ECO:0000256" key="2">
    <source>
        <dbReference type="ARBA" id="ARBA00022527"/>
    </source>
</evidence>
<dbReference type="OMA" id="WVARATN"/>
<dbReference type="AlphaFoldDB" id="G0QKH3"/>
<name>G0QKH3_ICHMU</name>
<evidence type="ECO:0000256" key="3">
    <source>
        <dbReference type="ARBA" id="ARBA00022679"/>
    </source>
</evidence>
<dbReference type="Gene3D" id="3.30.200.20">
    <property type="entry name" value="Phosphorylase Kinase, domain 1"/>
    <property type="match status" value="1"/>
</dbReference>
<dbReference type="GeneID" id="14910473"/>
<keyword evidence="4" id="KW-0547">Nucleotide-binding</keyword>
<dbReference type="InterPro" id="IPR000719">
    <property type="entry name" value="Prot_kinase_dom"/>
</dbReference>
<reference evidence="13 14" key="1">
    <citation type="submission" date="2011-07" db="EMBL/GenBank/DDBJ databases">
        <authorList>
            <person name="Coyne R."/>
            <person name="Brami D."/>
            <person name="Johnson J."/>
            <person name="Hostetler J."/>
            <person name="Hannick L."/>
            <person name="Clark T."/>
            <person name="Cassidy-Hanley D."/>
            <person name="Inman J."/>
        </authorList>
    </citation>
    <scope>NUCLEOTIDE SEQUENCE [LARGE SCALE GENOMIC DNA]</scope>
    <source>
        <strain evidence="13 14">G5</strain>
    </source>
</reference>
<dbReference type="eggNOG" id="KOG0663">
    <property type="taxonomic scope" value="Eukaryota"/>
</dbReference>
<comment type="subunit">
    <text evidence="7">May form a complex composed of at least the catalytic subunit CRK2 and a cyclin.</text>
</comment>
<protein>
    <recommendedName>
        <fullName evidence="8">Cyclin-dependent kinase 2 homolog</fullName>
    </recommendedName>
    <alternativeName>
        <fullName evidence="9">Cell division control protein 2 homolog</fullName>
    </alternativeName>
    <alternativeName>
        <fullName evidence="10">cdc2-related kinase 2</fullName>
    </alternativeName>
</protein>
<feature type="compositionally biased region" description="Basic and acidic residues" evidence="11">
    <location>
        <begin position="1"/>
        <end position="17"/>
    </location>
</feature>
<accession>G0QKH3</accession>
<dbReference type="Proteomes" id="UP000008983">
    <property type="component" value="Unassembled WGS sequence"/>
</dbReference>
<dbReference type="PANTHER" id="PTHR24056">
    <property type="entry name" value="CELL DIVISION PROTEIN KINASE"/>
    <property type="match status" value="1"/>
</dbReference>
<dbReference type="GO" id="GO:0010556">
    <property type="term" value="P:regulation of macromolecule biosynthetic process"/>
    <property type="evidence" value="ECO:0007669"/>
    <property type="project" value="UniProtKB-ARBA"/>
</dbReference>
<dbReference type="InterPro" id="IPR011009">
    <property type="entry name" value="Kinase-like_dom_sf"/>
</dbReference>